<evidence type="ECO:0000256" key="1">
    <source>
        <dbReference type="SAM" id="MobiDB-lite"/>
    </source>
</evidence>
<dbReference type="SUPFAM" id="SSF89447">
    <property type="entry name" value="AbrB/MazE/MraZ-like"/>
    <property type="match status" value="1"/>
</dbReference>
<evidence type="ECO:0000313" key="3">
    <source>
        <dbReference type="Proteomes" id="UP000199112"/>
    </source>
</evidence>
<sequence>MPRTKVQVTESEVTDRDGNTRETKQYRVTIPKDTAEFFSLEQGDELEWEMGRARNKMEVTVHRNDD</sequence>
<dbReference type="AlphaFoldDB" id="A0A1H6FZB9"/>
<evidence type="ECO:0000313" key="2">
    <source>
        <dbReference type="EMBL" id="SEH15045.1"/>
    </source>
</evidence>
<proteinExistence type="predicted"/>
<keyword evidence="3" id="KW-1185">Reference proteome</keyword>
<reference evidence="3" key="1">
    <citation type="submission" date="2016-10" db="EMBL/GenBank/DDBJ databases">
        <authorList>
            <person name="Varghese N."/>
            <person name="Submissions S."/>
        </authorList>
    </citation>
    <scope>NUCLEOTIDE SEQUENCE [LARGE SCALE GENOMIC DNA]</scope>
    <source>
        <strain evidence="3">CGMCC 1.8981</strain>
    </source>
</reference>
<dbReference type="EMBL" id="FNWL01000002">
    <property type="protein sequence ID" value="SEH15045.1"/>
    <property type="molecule type" value="Genomic_DNA"/>
</dbReference>
<name>A0A1H6FZB9_9EURY</name>
<feature type="compositionally biased region" description="Polar residues" evidence="1">
    <location>
        <begin position="1"/>
        <end position="11"/>
    </location>
</feature>
<dbReference type="RefSeq" id="WP_090506797.1">
    <property type="nucleotide sequence ID" value="NZ_FNWL01000002.1"/>
</dbReference>
<dbReference type="Proteomes" id="UP000199112">
    <property type="component" value="Unassembled WGS sequence"/>
</dbReference>
<dbReference type="Gene3D" id="2.10.260.10">
    <property type="match status" value="1"/>
</dbReference>
<protein>
    <recommendedName>
        <fullName evidence="4">Antidote-toxin recognition MazE, antitoxin</fullName>
    </recommendedName>
</protein>
<dbReference type="InterPro" id="IPR037914">
    <property type="entry name" value="SpoVT-AbrB_sf"/>
</dbReference>
<evidence type="ECO:0008006" key="4">
    <source>
        <dbReference type="Google" id="ProtNLM"/>
    </source>
</evidence>
<feature type="compositionally biased region" description="Basic and acidic residues" evidence="1">
    <location>
        <begin position="13"/>
        <end position="23"/>
    </location>
</feature>
<dbReference type="OrthoDB" id="316110at2157"/>
<feature type="region of interest" description="Disordered" evidence="1">
    <location>
        <begin position="1"/>
        <end position="23"/>
    </location>
</feature>
<organism evidence="2 3">
    <name type="scientific">Natronorubrum sediminis</name>
    <dbReference type="NCBI Taxonomy" id="640943"/>
    <lineage>
        <taxon>Archaea</taxon>
        <taxon>Methanobacteriati</taxon>
        <taxon>Methanobacteriota</taxon>
        <taxon>Stenosarchaea group</taxon>
        <taxon>Halobacteria</taxon>
        <taxon>Halobacteriales</taxon>
        <taxon>Natrialbaceae</taxon>
        <taxon>Natronorubrum</taxon>
    </lineage>
</organism>
<accession>A0A1H6FZB9</accession>
<gene>
    <name evidence="2" type="ORF">SAMN04487967_1895</name>
</gene>